<reference evidence="2 3" key="1">
    <citation type="submission" date="2024-10" db="EMBL/GenBank/DDBJ databases">
        <title>The Natural Products Discovery Center: Release of the First 8490 Sequenced Strains for Exploring Actinobacteria Biosynthetic Diversity.</title>
        <authorList>
            <person name="Kalkreuter E."/>
            <person name="Kautsar S.A."/>
            <person name="Yang D."/>
            <person name="Bader C.D."/>
            <person name="Teijaro C.N."/>
            <person name="Fluegel L."/>
            <person name="Davis C.M."/>
            <person name="Simpson J.R."/>
            <person name="Lauterbach L."/>
            <person name="Steele A.D."/>
            <person name="Gui C."/>
            <person name="Meng S."/>
            <person name="Li G."/>
            <person name="Viehrig K."/>
            <person name="Ye F."/>
            <person name="Su P."/>
            <person name="Kiefer A.F."/>
            <person name="Nichols A."/>
            <person name="Cepeda A.J."/>
            <person name="Yan W."/>
            <person name="Fan B."/>
            <person name="Jiang Y."/>
            <person name="Adhikari A."/>
            <person name="Zheng C.-J."/>
            <person name="Schuster L."/>
            <person name="Cowan T.M."/>
            <person name="Smanski M.J."/>
            <person name="Chevrette M.G."/>
            <person name="De Carvalho L.P.S."/>
            <person name="Shen B."/>
        </authorList>
    </citation>
    <scope>NUCLEOTIDE SEQUENCE [LARGE SCALE GENOMIC DNA]</scope>
    <source>
        <strain evidence="2 3">NPDC053399</strain>
    </source>
</reference>
<feature type="transmembrane region" description="Helical" evidence="1">
    <location>
        <begin position="42"/>
        <end position="64"/>
    </location>
</feature>
<dbReference type="InterPro" id="IPR046492">
    <property type="entry name" value="DUF6585"/>
</dbReference>
<name>A0ABW8CA64_9ACTN</name>
<organism evidence="2 3">
    <name type="scientific">Streptomyces fildesensis</name>
    <dbReference type="NCBI Taxonomy" id="375757"/>
    <lineage>
        <taxon>Bacteria</taxon>
        <taxon>Bacillati</taxon>
        <taxon>Actinomycetota</taxon>
        <taxon>Actinomycetes</taxon>
        <taxon>Kitasatosporales</taxon>
        <taxon>Streptomycetaceae</taxon>
        <taxon>Streptomyces</taxon>
    </lineage>
</organism>
<evidence type="ECO:0000256" key="1">
    <source>
        <dbReference type="SAM" id="Phobius"/>
    </source>
</evidence>
<gene>
    <name evidence="2" type="ORF">ACIGXA_22550</name>
</gene>
<dbReference type="Pfam" id="PF20226">
    <property type="entry name" value="DUF6585"/>
    <property type="match status" value="1"/>
</dbReference>
<dbReference type="Proteomes" id="UP001614394">
    <property type="component" value="Unassembled WGS sequence"/>
</dbReference>
<sequence>MPATVPLAPLPSAAAELAAQHELGALVATFKPQRFGVVVKSSFYLTLAVLFFLFVVPAVVFYYVSLRRHPDFNRRQGAKRLYLFEHGMIADQETGAGTVAVRWDRVRLYEEQVQKIINGIPGPILHTCVAMTPGANVTVTNFYENANTWAPAMQRAVLLAQGATVQKAFLAGDVLDFGDFDLSTAGIAHRKQLLPWTQVGQVKLGGGAVAVMKTGESDFWARAMAKSVPNLQVFLAMVDKHRSS</sequence>
<comment type="caution">
    <text evidence="2">The sequence shown here is derived from an EMBL/GenBank/DDBJ whole genome shotgun (WGS) entry which is preliminary data.</text>
</comment>
<evidence type="ECO:0000313" key="3">
    <source>
        <dbReference type="Proteomes" id="UP001614394"/>
    </source>
</evidence>
<accession>A0ABW8CA64</accession>
<keyword evidence="1" id="KW-0812">Transmembrane</keyword>
<protein>
    <submittedName>
        <fullName evidence="2">DUF6585 family protein</fullName>
    </submittedName>
</protein>
<keyword evidence="3" id="KW-1185">Reference proteome</keyword>
<evidence type="ECO:0000313" key="2">
    <source>
        <dbReference type="EMBL" id="MFI9103303.1"/>
    </source>
</evidence>
<dbReference type="EMBL" id="JBITYG010000006">
    <property type="protein sequence ID" value="MFI9103303.1"/>
    <property type="molecule type" value="Genomic_DNA"/>
</dbReference>
<dbReference type="RefSeq" id="WP_399652113.1">
    <property type="nucleotide sequence ID" value="NZ_JBITYG010000006.1"/>
</dbReference>
<proteinExistence type="predicted"/>
<keyword evidence="1" id="KW-1133">Transmembrane helix</keyword>
<keyword evidence="1" id="KW-0472">Membrane</keyword>